<dbReference type="Proteomes" id="UP000245464">
    <property type="component" value="Chromosome 4"/>
</dbReference>
<sequence>MANYILPLIAAVALTPFTQADYCCTALSLSSLSPHILYPNSTAYTAREATYFDIKQQLLTPSCILQPKTAQQVSLAIKTLTTASRLKSCPFAIRSAGHTPYAGASNIQDGVTIDLKYLSDVIYDTASRVVSIGPAANWGDVFKTLEPYGVMTTGGRASSVGVGGLVLGGGISYFSPEHGLVCDNVVEFEVVLSDGSIVVANKTVDADLFTVLRGGNNNFGIVTGIKMSTFPYQGLWGGLVLYPGEKEKVQQHFEALVRFSENMGNEPKGAVIVMPVYMNAVGKEQVLNAYDYAEPVPRPEIYSEFLAIQGNVSDTTGIRNMSSLAGELGASTTHRIYFGTLTFANDIRVITKAHEIFLDVLSSLKAKAAGDWSIYTLFQPLPPAYWKDTAAKGGNVLGLERFGKQALCLYQPYLMWQGAVQDALFQAAGAELVRRIREYAESLEAANPYLYLNYADITQDPLASYGAEAVEKMRAAAKKYDPSGVFQELVPGGFKISHVQ</sequence>
<feature type="chain" id="PRO_5042700840" evidence="5">
    <location>
        <begin position="21"/>
        <end position="500"/>
    </location>
</feature>
<proteinExistence type="inferred from homology"/>
<evidence type="ECO:0000259" key="6">
    <source>
        <dbReference type="PROSITE" id="PS51387"/>
    </source>
</evidence>
<dbReference type="PANTHER" id="PTHR42973">
    <property type="entry name" value="BINDING OXIDOREDUCTASE, PUTATIVE (AFU_ORTHOLOGUE AFUA_1G17690)-RELATED"/>
    <property type="match status" value="1"/>
</dbReference>
<dbReference type="EMBL" id="NRDI02000016">
    <property type="protein sequence ID" value="KAI1510591.1"/>
    <property type="molecule type" value="Genomic_DNA"/>
</dbReference>
<reference evidence="8" key="2">
    <citation type="submission" date="2021-05" db="EMBL/GenBank/DDBJ databases">
        <authorList>
            <person name="Moolhuijzen P.M."/>
            <person name="Moffat C.S."/>
        </authorList>
    </citation>
    <scope>NUCLEOTIDE SEQUENCE</scope>
    <source>
        <strain evidence="8">86-124</strain>
    </source>
</reference>
<feature type="signal peptide" evidence="5">
    <location>
        <begin position="1"/>
        <end position="20"/>
    </location>
</feature>
<reference evidence="10" key="4">
    <citation type="journal article" date="2022" name="Microb. Genom.">
        <title>A global pangenome for the wheat fungal pathogen Pyrenophora tritici-repentis and prediction of effector protein structural homology.</title>
        <authorList>
            <person name="Moolhuijzen P.M."/>
            <person name="See P.T."/>
            <person name="Shi G."/>
            <person name="Powell H.R."/>
            <person name="Cockram J."/>
            <person name="Jorgensen L.N."/>
            <person name="Benslimane H."/>
            <person name="Strelkov S.E."/>
            <person name="Turner J."/>
            <person name="Liu Z."/>
            <person name="Moffat C.S."/>
        </authorList>
    </citation>
    <scope>NUCLEOTIDE SEQUENCE [LARGE SCALE GENOMIC DNA]</scope>
</reference>
<protein>
    <submittedName>
        <fullName evidence="8">FAD binding domain containing protein</fullName>
    </submittedName>
    <submittedName>
        <fullName evidence="7">GlcD, FAD/FMN-containing dehydrogenase</fullName>
    </submittedName>
</protein>
<evidence type="ECO:0000313" key="10">
    <source>
        <dbReference type="Proteomes" id="UP000249757"/>
    </source>
</evidence>
<keyword evidence="4" id="KW-0560">Oxidoreductase</keyword>
<keyword evidence="10" id="KW-1185">Reference proteome</keyword>
<dbReference type="GO" id="GO:0016491">
    <property type="term" value="F:oxidoreductase activity"/>
    <property type="evidence" value="ECO:0007669"/>
    <property type="project" value="UniProtKB-KW"/>
</dbReference>
<dbReference type="Gene3D" id="3.30.465.10">
    <property type="match status" value="1"/>
</dbReference>
<dbReference type="PROSITE" id="PS51387">
    <property type="entry name" value="FAD_PCMH"/>
    <property type="match status" value="1"/>
</dbReference>
<evidence type="ECO:0000256" key="1">
    <source>
        <dbReference type="ARBA" id="ARBA00005466"/>
    </source>
</evidence>
<evidence type="ECO:0000256" key="2">
    <source>
        <dbReference type="ARBA" id="ARBA00022630"/>
    </source>
</evidence>
<name>A0A2W1DB41_9PLEO</name>
<evidence type="ECO:0000313" key="7">
    <source>
        <dbReference type="EMBL" id="KAF7571474.1"/>
    </source>
</evidence>
<organism evidence="7 9">
    <name type="scientific">Pyrenophora tritici-repentis</name>
    <dbReference type="NCBI Taxonomy" id="45151"/>
    <lineage>
        <taxon>Eukaryota</taxon>
        <taxon>Fungi</taxon>
        <taxon>Dikarya</taxon>
        <taxon>Ascomycota</taxon>
        <taxon>Pezizomycotina</taxon>
        <taxon>Dothideomycetes</taxon>
        <taxon>Pleosporomycetidae</taxon>
        <taxon>Pleosporales</taxon>
        <taxon>Pleosporineae</taxon>
        <taxon>Pleosporaceae</taxon>
        <taxon>Pyrenophora</taxon>
    </lineage>
</organism>
<accession>A0A2W1DB41</accession>
<evidence type="ECO:0000256" key="3">
    <source>
        <dbReference type="ARBA" id="ARBA00022827"/>
    </source>
</evidence>
<dbReference type="Proteomes" id="UP000249757">
    <property type="component" value="Unassembled WGS sequence"/>
</dbReference>
<evidence type="ECO:0000256" key="4">
    <source>
        <dbReference type="ARBA" id="ARBA00023002"/>
    </source>
</evidence>
<comment type="caution">
    <text evidence="7">The sequence shown here is derived from an EMBL/GenBank/DDBJ whole genome shotgun (WGS) entry which is preliminary data.</text>
</comment>
<evidence type="ECO:0000313" key="9">
    <source>
        <dbReference type="Proteomes" id="UP000245464"/>
    </source>
</evidence>
<dbReference type="OMA" id="LCLYQPY"/>
<dbReference type="Pfam" id="PF01565">
    <property type="entry name" value="FAD_binding_4"/>
    <property type="match status" value="1"/>
</dbReference>
<keyword evidence="2" id="KW-0285">Flavoprotein</keyword>
<dbReference type="InterPro" id="IPR016169">
    <property type="entry name" value="FAD-bd_PCMH_sub2"/>
</dbReference>
<dbReference type="SUPFAM" id="SSF56176">
    <property type="entry name" value="FAD-binding/transporter-associated domain-like"/>
    <property type="match status" value="1"/>
</dbReference>
<keyword evidence="3" id="KW-0274">FAD</keyword>
<evidence type="ECO:0000313" key="8">
    <source>
        <dbReference type="EMBL" id="KAI1510591.1"/>
    </source>
</evidence>
<reference evidence="7" key="1">
    <citation type="journal article" date="2018" name="BMC Genomics">
        <title>Comparative genomics of the wheat fungal pathogen Pyrenophora tritici-repentis reveals chromosomal variations and genome plasticity.</title>
        <authorList>
            <person name="Moolhuijzen P."/>
            <person name="See P.T."/>
            <person name="Hane J.K."/>
            <person name="Shi G."/>
            <person name="Liu Z."/>
            <person name="Oliver R.P."/>
            <person name="Moffat C.S."/>
        </authorList>
    </citation>
    <scope>NUCLEOTIDE SEQUENCE [LARGE SCALE GENOMIC DNA]</scope>
    <source>
        <strain evidence="7">M4</strain>
    </source>
</reference>
<dbReference type="InterPro" id="IPR006094">
    <property type="entry name" value="Oxid_FAD_bind_N"/>
</dbReference>
<dbReference type="InterPro" id="IPR036318">
    <property type="entry name" value="FAD-bd_PCMH-like_sf"/>
</dbReference>
<gene>
    <name evidence="8" type="ORF">Ptr86124_010396</name>
    <name evidence="7" type="ORF">PtrM4_089740</name>
</gene>
<dbReference type="PANTHER" id="PTHR42973:SF22">
    <property type="entry name" value="FAD-BINDING PCMH-TYPE DOMAIN-CONTAINING PROTEIN-RELATED"/>
    <property type="match status" value="1"/>
</dbReference>
<dbReference type="AlphaFoldDB" id="A0A2W1DB41"/>
<dbReference type="InterPro" id="IPR050416">
    <property type="entry name" value="FAD-linked_Oxidoreductase"/>
</dbReference>
<dbReference type="EMBL" id="NQIK02000004">
    <property type="protein sequence ID" value="KAF7571474.1"/>
    <property type="molecule type" value="Genomic_DNA"/>
</dbReference>
<dbReference type="InterPro" id="IPR016166">
    <property type="entry name" value="FAD-bd_PCMH"/>
</dbReference>
<reference evidence="8" key="3">
    <citation type="journal article" date="2022" name="bioRxiv">
        <title>A global pangenome for the wheat fungal pathogen Pyrenophora tritici-repentis and prediction of effector protein structural homology.</title>
        <authorList>
            <person name="Moolhuijzen P."/>
            <person name="See P.T."/>
            <person name="Shi G."/>
            <person name="Powell H.R."/>
            <person name="Cockram J."/>
            <person name="Jorgensen L.N."/>
            <person name="Benslimane H."/>
            <person name="Strelkov S.E."/>
            <person name="Turner J."/>
            <person name="Liu Z."/>
            <person name="Moffat C.S."/>
        </authorList>
    </citation>
    <scope>NUCLEOTIDE SEQUENCE</scope>
    <source>
        <strain evidence="8">86-124</strain>
    </source>
</reference>
<keyword evidence="5" id="KW-0732">Signal</keyword>
<evidence type="ECO:0000256" key="5">
    <source>
        <dbReference type="SAM" id="SignalP"/>
    </source>
</evidence>
<comment type="similarity">
    <text evidence="1">Belongs to the oxygen-dependent FAD-linked oxidoreductase family.</text>
</comment>
<dbReference type="OrthoDB" id="2151789at2759"/>
<dbReference type="GO" id="GO:0071949">
    <property type="term" value="F:FAD binding"/>
    <property type="evidence" value="ECO:0007669"/>
    <property type="project" value="InterPro"/>
</dbReference>
<feature type="domain" description="FAD-binding PCMH-type" evidence="6">
    <location>
        <begin position="57"/>
        <end position="232"/>
    </location>
</feature>